<feature type="domain" description="Zn(2)-C6 fungal-type" evidence="8">
    <location>
        <begin position="21"/>
        <end position="51"/>
    </location>
</feature>
<dbReference type="CDD" id="cd00067">
    <property type="entry name" value="GAL4"/>
    <property type="match status" value="1"/>
</dbReference>
<dbReference type="GO" id="GO:0008270">
    <property type="term" value="F:zinc ion binding"/>
    <property type="evidence" value="ECO:0007669"/>
    <property type="project" value="InterPro"/>
</dbReference>
<keyword evidence="10" id="KW-1185">Reference proteome</keyword>
<dbReference type="PANTHER" id="PTHR47338">
    <property type="entry name" value="ZN(II)2CYS6 TRANSCRIPTION FACTOR (EUROFUNG)-RELATED"/>
    <property type="match status" value="1"/>
</dbReference>
<evidence type="ECO:0000256" key="1">
    <source>
        <dbReference type="ARBA" id="ARBA00004123"/>
    </source>
</evidence>
<name>A0A5N5WVI9_9EURO</name>
<sequence>MRSRIIVKRMSVPREQRSRQACEPCRRKKSKCPGERPVCSFCQRLNVQCIYLPREYSKGHGRVPKTSSKDRFRALETQVDDIYQIIHSLSNRDVSGPHEGMTVGRESREDLLTEMTNTPPRLQNTPTTLSSFTPTYPEPPIEVLDHLVDAYRERIHLQPLPLFNLGGQRARLAASPQFLRWSFLSLTLDLSSHEFYRGRESDAVQFYARCAEDSVTRLAAEGKPSLDVIMSLCLLALKDLIGQQPARAWMKIGTASRLQTMRILAPNDYCDEYAGEDMSSRCYWSVFILETALSPQVLDFSVAHEALHYPLSAPWPPPLPTHRDEICPPDLHSTDEGIKDLGINAYSIKMISIWGKLTLYLRKIRAGHIEIPWSPESTHTSLTVKLYEYDTQLAQKHLLRNVCFSKRSTTEILQQQEYWRPWITMQVLSHAIPAILNHPFIHLVAMRGNCGAHQSRLFLQQIVDMALFNSGWVFRLIQTCEDLQFEINDPLIAHAVAATATIPWLFQFARDSKVSKKAYEDLGRCERFLSRISGVWPHISRKLEILQRLQSIARDNLQNIPGGSTMISFQPQMFWELLDPKICQMAQGDTGAYGGASHSGIVPVARMRVTTHFVHPLIEDQEEQPSPANNAGSAVYSFSPRPEDLEQVCLDQIFYHFSRDEPYWLQV</sequence>
<keyword evidence="2" id="KW-0479">Metal-binding</keyword>
<proteinExistence type="predicted"/>
<feature type="compositionally biased region" description="Polar residues" evidence="7">
    <location>
        <begin position="116"/>
        <end position="134"/>
    </location>
</feature>
<organism evidence="9 10">
    <name type="scientific">Aspergillus leporis</name>
    <dbReference type="NCBI Taxonomy" id="41062"/>
    <lineage>
        <taxon>Eukaryota</taxon>
        <taxon>Fungi</taxon>
        <taxon>Dikarya</taxon>
        <taxon>Ascomycota</taxon>
        <taxon>Pezizomycotina</taxon>
        <taxon>Eurotiomycetes</taxon>
        <taxon>Eurotiomycetidae</taxon>
        <taxon>Eurotiales</taxon>
        <taxon>Aspergillaceae</taxon>
        <taxon>Aspergillus</taxon>
        <taxon>Aspergillus subgen. Circumdati</taxon>
    </lineage>
</organism>
<evidence type="ECO:0000256" key="5">
    <source>
        <dbReference type="ARBA" id="ARBA00023163"/>
    </source>
</evidence>
<dbReference type="InterPro" id="IPR001138">
    <property type="entry name" value="Zn2Cys6_DnaBD"/>
</dbReference>
<keyword evidence="6" id="KW-0539">Nucleus</keyword>
<evidence type="ECO:0000313" key="9">
    <source>
        <dbReference type="EMBL" id="KAB8071805.1"/>
    </source>
</evidence>
<dbReference type="GO" id="GO:0005634">
    <property type="term" value="C:nucleus"/>
    <property type="evidence" value="ECO:0007669"/>
    <property type="project" value="UniProtKB-SubCell"/>
</dbReference>
<protein>
    <recommendedName>
        <fullName evidence="8">Zn(2)-C6 fungal-type domain-containing protein</fullName>
    </recommendedName>
</protein>
<dbReference type="CDD" id="cd12148">
    <property type="entry name" value="fungal_TF_MHR"/>
    <property type="match status" value="1"/>
</dbReference>
<keyword evidence="3" id="KW-0805">Transcription regulation</keyword>
<comment type="subcellular location">
    <subcellularLocation>
        <location evidence="1">Nucleus</location>
    </subcellularLocation>
</comment>
<dbReference type="GO" id="GO:0000981">
    <property type="term" value="F:DNA-binding transcription factor activity, RNA polymerase II-specific"/>
    <property type="evidence" value="ECO:0007669"/>
    <property type="project" value="InterPro"/>
</dbReference>
<reference evidence="9 10" key="1">
    <citation type="submission" date="2019-04" db="EMBL/GenBank/DDBJ databases">
        <title>Friends and foes A comparative genomics study of 23 Aspergillus species from section Flavi.</title>
        <authorList>
            <consortium name="DOE Joint Genome Institute"/>
            <person name="Kjaerbolling I."/>
            <person name="Vesth T."/>
            <person name="Frisvad J.C."/>
            <person name="Nybo J.L."/>
            <person name="Theobald S."/>
            <person name="Kildgaard S."/>
            <person name="Isbrandt T."/>
            <person name="Kuo A."/>
            <person name="Sato A."/>
            <person name="Lyhne E.K."/>
            <person name="Kogle M.E."/>
            <person name="Wiebenga A."/>
            <person name="Kun R.S."/>
            <person name="Lubbers R.J."/>
            <person name="Makela M.R."/>
            <person name="Barry K."/>
            <person name="Chovatia M."/>
            <person name="Clum A."/>
            <person name="Daum C."/>
            <person name="Haridas S."/>
            <person name="He G."/>
            <person name="LaButti K."/>
            <person name="Lipzen A."/>
            <person name="Mondo S."/>
            <person name="Riley R."/>
            <person name="Salamov A."/>
            <person name="Simmons B.A."/>
            <person name="Magnuson J.K."/>
            <person name="Henrissat B."/>
            <person name="Mortensen U.H."/>
            <person name="Larsen T.O."/>
            <person name="Devries R.P."/>
            <person name="Grigoriev I.V."/>
            <person name="Machida M."/>
            <person name="Baker S.E."/>
            <person name="Andersen M.R."/>
        </authorList>
    </citation>
    <scope>NUCLEOTIDE SEQUENCE [LARGE SCALE GENOMIC DNA]</scope>
    <source>
        <strain evidence="9 10">CBS 151.66</strain>
    </source>
</reference>
<evidence type="ECO:0000256" key="2">
    <source>
        <dbReference type="ARBA" id="ARBA00022723"/>
    </source>
</evidence>
<gene>
    <name evidence="9" type="ORF">BDV29DRAFT_178622</name>
</gene>
<evidence type="ECO:0000256" key="6">
    <source>
        <dbReference type="ARBA" id="ARBA00023242"/>
    </source>
</evidence>
<dbReference type="PROSITE" id="PS50048">
    <property type="entry name" value="ZN2_CY6_FUNGAL_2"/>
    <property type="match status" value="1"/>
</dbReference>
<dbReference type="Pfam" id="PF00172">
    <property type="entry name" value="Zn_clus"/>
    <property type="match status" value="1"/>
</dbReference>
<dbReference type="SMART" id="SM00066">
    <property type="entry name" value="GAL4"/>
    <property type="match status" value="1"/>
</dbReference>
<dbReference type="SUPFAM" id="SSF57701">
    <property type="entry name" value="Zn2/Cys6 DNA-binding domain"/>
    <property type="match status" value="1"/>
</dbReference>
<dbReference type="EMBL" id="ML732263">
    <property type="protein sequence ID" value="KAB8071805.1"/>
    <property type="molecule type" value="Genomic_DNA"/>
</dbReference>
<dbReference type="PANTHER" id="PTHR47338:SF9">
    <property type="entry name" value="ZN(II)2CYS6 TRANSCRIPTION FACTOR (EUROFUNG)"/>
    <property type="match status" value="1"/>
</dbReference>
<accession>A0A5N5WVI9</accession>
<evidence type="ECO:0000313" key="10">
    <source>
        <dbReference type="Proteomes" id="UP000326565"/>
    </source>
</evidence>
<keyword evidence="5" id="KW-0804">Transcription</keyword>
<dbReference type="OrthoDB" id="2943660at2759"/>
<dbReference type="AlphaFoldDB" id="A0A5N5WVI9"/>
<evidence type="ECO:0000256" key="3">
    <source>
        <dbReference type="ARBA" id="ARBA00023015"/>
    </source>
</evidence>
<dbReference type="Gene3D" id="4.10.240.10">
    <property type="entry name" value="Zn(2)-C6 fungal-type DNA-binding domain"/>
    <property type="match status" value="1"/>
</dbReference>
<dbReference type="GO" id="GO:0009893">
    <property type="term" value="P:positive regulation of metabolic process"/>
    <property type="evidence" value="ECO:0007669"/>
    <property type="project" value="UniProtKB-ARBA"/>
</dbReference>
<dbReference type="InterPro" id="IPR036864">
    <property type="entry name" value="Zn2-C6_fun-type_DNA-bd_sf"/>
</dbReference>
<dbReference type="GO" id="GO:0003677">
    <property type="term" value="F:DNA binding"/>
    <property type="evidence" value="ECO:0007669"/>
    <property type="project" value="UniProtKB-KW"/>
</dbReference>
<feature type="region of interest" description="Disordered" evidence="7">
    <location>
        <begin position="116"/>
        <end position="135"/>
    </location>
</feature>
<keyword evidence="4" id="KW-0238">DNA-binding</keyword>
<evidence type="ECO:0000256" key="7">
    <source>
        <dbReference type="SAM" id="MobiDB-lite"/>
    </source>
</evidence>
<evidence type="ECO:0000259" key="8">
    <source>
        <dbReference type="PROSITE" id="PS50048"/>
    </source>
</evidence>
<evidence type="ECO:0000256" key="4">
    <source>
        <dbReference type="ARBA" id="ARBA00023125"/>
    </source>
</evidence>
<dbReference type="PROSITE" id="PS00463">
    <property type="entry name" value="ZN2_CY6_FUNGAL_1"/>
    <property type="match status" value="1"/>
</dbReference>
<dbReference type="InterPro" id="IPR050815">
    <property type="entry name" value="TF_fung"/>
</dbReference>
<dbReference type="Proteomes" id="UP000326565">
    <property type="component" value="Unassembled WGS sequence"/>
</dbReference>